<name>A0A9D1L0H1_9FIRM</name>
<evidence type="ECO:0000256" key="4">
    <source>
        <dbReference type="ARBA" id="ARBA00022679"/>
    </source>
</evidence>
<dbReference type="AlphaFoldDB" id="A0A9D1L0H1"/>
<dbReference type="Proteomes" id="UP000824175">
    <property type="component" value="Unassembled WGS sequence"/>
</dbReference>
<accession>A0A9D1L0H1</accession>
<feature type="domain" description="PTS EIIB type-3" evidence="9">
    <location>
        <begin position="1"/>
        <end position="105"/>
    </location>
</feature>
<keyword evidence="4" id="KW-0808">Transferase</keyword>
<dbReference type="GO" id="GO:0009401">
    <property type="term" value="P:phosphoenolpyruvate-dependent sugar phosphotransferase system"/>
    <property type="evidence" value="ECO:0007669"/>
    <property type="project" value="UniProtKB-KW"/>
</dbReference>
<dbReference type="EMBL" id="DVMJ01000022">
    <property type="protein sequence ID" value="HIU13046.1"/>
    <property type="molecule type" value="Genomic_DNA"/>
</dbReference>
<evidence type="ECO:0000256" key="2">
    <source>
        <dbReference type="ARBA" id="ARBA00022553"/>
    </source>
</evidence>
<protein>
    <recommendedName>
        <fullName evidence="9">PTS EIIB type-3 domain-containing protein</fullName>
    </recommendedName>
</protein>
<evidence type="ECO:0000313" key="10">
    <source>
        <dbReference type="EMBL" id="HIU13046.1"/>
    </source>
</evidence>
<dbReference type="GO" id="GO:0016301">
    <property type="term" value="F:kinase activity"/>
    <property type="evidence" value="ECO:0007669"/>
    <property type="project" value="UniProtKB-KW"/>
</dbReference>
<feature type="modified residue" description="Phosphocysteine; by EIIA" evidence="7">
    <location>
        <position position="8"/>
    </location>
</feature>
<organism evidence="10 11">
    <name type="scientific">Candidatus Fimiplasma intestinipullorum</name>
    <dbReference type="NCBI Taxonomy" id="2840825"/>
    <lineage>
        <taxon>Bacteria</taxon>
        <taxon>Bacillati</taxon>
        <taxon>Bacillota</taxon>
        <taxon>Clostridia</taxon>
        <taxon>Eubacteriales</taxon>
        <taxon>Candidatus Fimiplasma</taxon>
    </lineage>
</organism>
<evidence type="ECO:0000259" key="9">
    <source>
        <dbReference type="PROSITE" id="PS51100"/>
    </source>
</evidence>
<keyword evidence="8" id="KW-0732">Signal</keyword>
<dbReference type="InterPro" id="IPR051819">
    <property type="entry name" value="PTS_sugar-specific_EIIB"/>
</dbReference>
<dbReference type="Pfam" id="PF02302">
    <property type="entry name" value="PTS_IIB"/>
    <property type="match status" value="2"/>
</dbReference>
<dbReference type="InterPro" id="IPR013012">
    <property type="entry name" value="PTS_EIIB_3"/>
</dbReference>
<keyword evidence="3" id="KW-0762">Sugar transport</keyword>
<dbReference type="PANTHER" id="PTHR34581">
    <property type="entry name" value="PTS SYSTEM N,N'-DIACETYLCHITOBIOSE-SPECIFIC EIIB COMPONENT"/>
    <property type="match status" value="1"/>
</dbReference>
<keyword evidence="1" id="KW-0813">Transport</keyword>
<dbReference type="Gene3D" id="3.40.50.2300">
    <property type="match status" value="2"/>
</dbReference>
<feature type="chain" id="PRO_5039614161" description="PTS EIIB type-3 domain-containing protein" evidence="8">
    <location>
        <begin position="19"/>
        <end position="219"/>
    </location>
</feature>
<keyword evidence="5" id="KW-0598">Phosphotransferase system</keyword>
<evidence type="ECO:0000313" key="11">
    <source>
        <dbReference type="Proteomes" id="UP000824175"/>
    </source>
</evidence>
<evidence type="ECO:0000256" key="1">
    <source>
        <dbReference type="ARBA" id="ARBA00022448"/>
    </source>
</evidence>
<comment type="caution">
    <text evidence="10">The sequence shown here is derived from an EMBL/GenBank/DDBJ whole genome shotgun (WGS) entry which is preliminary data.</text>
</comment>
<dbReference type="PANTHER" id="PTHR34581:SF2">
    <property type="entry name" value="PTS SYSTEM N,N'-DIACETYLCHITOBIOSE-SPECIFIC EIIB COMPONENT"/>
    <property type="match status" value="1"/>
</dbReference>
<evidence type="ECO:0000256" key="8">
    <source>
        <dbReference type="SAM" id="SignalP"/>
    </source>
</evidence>
<dbReference type="InterPro" id="IPR036095">
    <property type="entry name" value="PTS_EIIB-like_sf"/>
</dbReference>
<evidence type="ECO:0000256" key="5">
    <source>
        <dbReference type="ARBA" id="ARBA00022683"/>
    </source>
</evidence>
<sequence length="219" mass="23424">MKKVLMLCASGITSNAFAVKMNESAQKRGIEMNATGGSVSTLDKLVGTFDVLLVGPQSKAFLDKIKETVGDKAEVVLLDIEDFNILKIDGLVDKAMNAGKETKEEPVVQEESKAEPKQPRSMCKVLMICGSGITSNAFAVKMNESAHRRGIAMNATGGSLSSLASRVGSFDVLLVGPENKVFMDKIRETVKDSAVIVELGLSDFNILEIDALVDKAIQA</sequence>
<feature type="modified residue" description="Phosphocysteine; by EIIA" evidence="7">
    <location>
        <position position="129"/>
    </location>
</feature>
<keyword evidence="6" id="KW-0418">Kinase</keyword>
<evidence type="ECO:0000256" key="3">
    <source>
        <dbReference type="ARBA" id="ARBA00022597"/>
    </source>
</evidence>
<dbReference type="InterPro" id="IPR003501">
    <property type="entry name" value="PTS_EIIB_2/3"/>
</dbReference>
<dbReference type="PROSITE" id="PS51100">
    <property type="entry name" value="PTS_EIIB_TYPE_3"/>
    <property type="match status" value="2"/>
</dbReference>
<dbReference type="SUPFAM" id="SSF52794">
    <property type="entry name" value="PTS system IIB component-like"/>
    <property type="match status" value="2"/>
</dbReference>
<dbReference type="GO" id="GO:0008982">
    <property type="term" value="F:protein-N(PI)-phosphohistidine-sugar phosphotransferase activity"/>
    <property type="evidence" value="ECO:0007669"/>
    <property type="project" value="InterPro"/>
</dbReference>
<feature type="domain" description="PTS EIIB type-3" evidence="9">
    <location>
        <begin position="122"/>
        <end position="219"/>
    </location>
</feature>
<reference evidence="10" key="1">
    <citation type="submission" date="2020-10" db="EMBL/GenBank/DDBJ databases">
        <authorList>
            <person name="Gilroy R."/>
        </authorList>
    </citation>
    <scope>NUCLEOTIDE SEQUENCE</scope>
    <source>
        <strain evidence="10">CHK195-11698</strain>
    </source>
</reference>
<keyword evidence="2" id="KW-0597">Phosphoprotein</keyword>
<gene>
    <name evidence="10" type="ORF">IAD15_03140</name>
</gene>
<evidence type="ECO:0000256" key="7">
    <source>
        <dbReference type="PROSITE-ProRule" id="PRU00423"/>
    </source>
</evidence>
<feature type="signal peptide" evidence="8">
    <location>
        <begin position="1"/>
        <end position="18"/>
    </location>
</feature>
<reference evidence="10" key="2">
    <citation type="journal article" date="2021" name="PeerJ">
        <title>Extensive microbial diversity within the chicken gut microbiome revealed by metagenomics and culture.</title>
        <authorList>
            <person name="Gilroy R."/>
            <person name="Ravi A."/>
            <person name="Getino M."/>
            <person name="Pursley I."/>
            <person name="Horton D.L."/>
            <person name="Alikhan N.F."/>
            <person name="Baker D."/>
            <person name="Gharbi K."/>
            <person name="Hall N."/>
            <person name="Watson M."/>
            <person name="Adriaenssens E.M."/>
            <person name="Foster-Nyarko E."/>
            <person name="Jarju S."/>
            <person name="Secka A."/>
            <person name="Antonio M."/>
            <person name="Oren A."/>
            <person name="Chaudhuri R.R."/>
            <person name="La Ragione R."/>
            <person name="Hildebrand F."/>
            <person name="Pallen M.J."/>
        </authorList>
    </citation>
    <scope>NUCLEOTIDE SEQUENCE</scope>
    <source>
        <strain evidence="10">CHK195-11698</strain>
    </source>
</reference>
<proteinExistence type="predicted"/>
<evidence type="ECO:0000256" key="6">
    <source>
        <dbReference type="ARBA" id="ARBA00022777"/>
    </source>
</evidence>